<dbReference type="Proteomes" id="UP000011668">
    <property type="component" value="Unassembled WGS sequence"/>
</dbReference>
<proteinExistence type="predicted"/>
<reference evidence="1 2" key="1">
    <citation type="journal article" date="2013" name="Nat. Commun.">
        <title>The evolution and pathogenic mechanisms of the rice sheath blight pathogen.</title>
        <authorList>
            <person name="Zheng A."/>
            <person name="Lin R."/>
            <person name="Xu L."/>
            <person name="Qin P."/>
            <person name="Tang C."/>
            <person name="Ai P."/>
            <person name="Zhang D."/>
            <person name="Liu Y."/>
            <person name="Sun Z."/>
            <person name="Feng H."/>
            <person name="Wang Y."/>
            <person name="Chen Y."/>
            <person name="Liang X."/>
            <person name="Fu R."/>
            <person name="Li Q."/>
            <person name="Zhang J."/>
            <person name="Yu X."/>
            <person name="Xie Z."/>
            <person name="Ding L."/>
            <person name="Guan P."/>
            <person name="Tang J."/>
            <person name="Liang Y."/>
            <person name="Wang S."/>
            <person name="Deng Q."/>
            <person name="Li S."/>
            <person name="Zhu J."/>
            <person name="Wang L."/>
            <person name="Liu H."/>
            <person name="Li P."/>
        </authorList>
    </citation>
    <scope>NUCLEOTIDE SEQUENCE [LARGE SCALE GENOMIC DNA]</scope>
    <source>
        <strain evidence="2">AG-1 IA</strain>
    </source>
</reference>
<keyword evidence="2" id="KW-1185">Reference proteome</keyword>
<protein>
    <submittedName>
        <fullName evidence="1">Uncharacterized protein</fullName>
    </submittedName>
</protein>
<evidence type="ECO:0000313" key="2">
    <source>
        <dbReference type="Proteomes" id="UP000011668"/>
    </source>
</evidence>
<dbReference type="AlphaFoldDB" id="L8X2N6"/>
<dbReference type="HOGENOM" id="CLU_2575473_0_0_1"/>
<gene>
    <name evidence="1" type="ORF">AG1IA_01487</name>
</gene>
<name>L8X2N6_THACA</name>
<dbReference type="EMBL" id="AFRT01000300">
    <property type="protein sequence ID" value="ELU44490.1"/>
    <property type="molecule type" value="Genomic_DNA"/>
</dbReference>
<accession>L8X2N6</accession>
<sequence length="81" mass="9098">MPPLQLVSQIDIRLLPRVLWILIRLDNRARWEIKRNARLADTAPITLQHARDLAPISPVSPRTANSSTNSGPGPLVLFRLV</sequence>
<comment type="caution">
    <text evidence="1">The sequence shown here is derived from an EMBL/GenBank/DDBJ whole genome shotgun (WGS) entry which is preliminary data.</text>
</comment>
<evidence type="ECO:0000313" key="1">
    <source>
        <dbReference type="EMBL" id="ELU44490.1"/>
    </source>
</evidence>
<organism evidence="1 2">
    <name type="scientific">Thanatephorus cucumeris (strain AG1-IA)</name>
    <name type="common">Rice sheath blight fungus</name>
    <name type="synonym">Rhizoctonia solani</name>
    <dbReference type="NCBI Taxonomy" id="983506"/>
    <lineage>
        <taxon>Eukaryota</taxon>
        <taxon>Fungi</taxon>
        <taxon>Dikarya</taxon>
        <taxon>Basidiomycota</taxon>
        <taxon>Agaricomycotina</taxon>
        <taxon>Agaricomycetes</taxon>
        <taxon>Cantharellales</taxon>
        <taxon>Ceratobasidiaceae</taxon>
        <taxon>Rhizoctonia</taxon>
        <taxon>Rhizoctonia solani AG-1</taxon>
    </lineage>
</organism>